<dbReference type="SMART" id="SM00283">
    <property type="entry name" value="MA"/>
    <property type="match status" value="1"/>
</dbReference>
<dbReference type="OrthoDB" id="9763018at2"/>
<keyword evidence="4" id="KW-0175">Coiled coil</keyword>
<keyword evidence="1" id="KW-0145">Chemotaxis</keyword>
<dbReference type="CDD" id="cd06225">
    <property type="entry name" value="HAMP"/>
    <property type="match status" value="1"/>
</dbReference>
<name>A0A4P6HHR0_9BACT</name>
<evidence type="ECO:0000259" key="8">
    <source>
        <dbReference type="PROSITE" id="PS50885"/>
    </source>
</evidence>
<dbReference type="Pfam" id="PF00015">
    <property type="entry name" value="MCPsignal"/>
    <property type="match status" value="1"/>
</dbReference>
<evidence type="ECO:0000256" key="1">
    <source>
        <dbReference type="ARBA" id="ARBA00022500"/>
    </source>
</evidence>
<feature type="coiled-coil region" evidence="4">
    <location>
        <begin position="540"/>
        <end position="585"/>
    </location>
</feature>
<dbReference type="PROSITE" id="PS50111">
    <property type="entry name" value="CHEMOTAXIS_TRANSDUC_2"/>
    <property type="match status" value="1"/>
</dbReference>
<evidence type="ECO:0000313" key="10">
    <source>
        <dbReference type="Proteomes" id="UP000293296"/>
    </source>
</evidence>
<feature type="coiled-coil region" evidence="4">
    <location>
        <begin position="138"/>
        <end position="168"/>
    </location>
</feature>
<accession>A0A4P6HHR0</accession>
<organism evidence="9 10">
    <name type="scientific">Solidesulfovibrio carbinolicus</name>
    <dbReference type="NCBI Taxonomy" id="296842"/>
    <lineage>
        <taxon>Bacteria</taxon>
        <taxon>Pseudomonadati</taxon>
        <taxon>Thermodesulfobacteriota</taxon>
        <taxon>Desulfovibrionia</taxon>
        <taxon>Desulfovibrionales</taxon>
        <taxon>Desulfovibrionaceae</taxon>
        <taxon>Solidesulfovibrio</taxon>
    </lineage>
</organism>
<dbReference type="InterPro" id="IPR003660">
    <property type="entry name" value="HAMP_dom"/>
</dbReference>
<evidence type="ECO:0000256" key="4">
    <source>
        <dbReference type="SAM" id="Coils"/>
    </source>
</evidence>
<comment type="similarity">
    <text evidence="2">Belongs to the methyl-accepting chemotaxis (MCP) protein family.</text>
</comment>
<dbReference type="InterPro" id="IPR051310">
    <property type="entry name" value="MCP_chemotaxis"/>
</dbReference>
<evidence type="ECO:0000256" key="2">
    <source>
        <dbReference type="ARBA" id="ARBA00029447"/>
    </source>
</evidence>
<dbReference type="PANTHER" id="PTHR43531">
    <property type="entry name" value="PROTEIN ICFG"/>
    <property type="match status" value="1"/>
</dbReference>
<dbReference type="InterPro" id="IPR004089">
    <property type="entry name" value="MCPsignal_dom"/>
</dbReference>
<dbReference type="SMART" id="SM00304">
    <property type="entry name" value="HAMP"/>
    <property type="match status" value="3"/>
</dbReference>
<feature type="region of interest" description="Disordered" evidence="5">
    <location>
        <begin position="589"/>
        <end position="633"/>
    </location>
</feature>
<dbReference type="EMBL" id="CP026538">
    <property type="protein sequence ID" value="QAZ65884.1"/>
    <property type="molecule type" value="Genomic_DNA"/>
</dbReference>
<dbReference type="KEGG" id="dcb:C3Y92_00965"/>
<dbReference type="Pfam" id="PF00672">
    <property type="entry name" value="HAMP"/>
    <property type="match status" value="1"/>
</dbReference>
<evidence type="ECO:0000256" key="5">
    <source>
        <dbReference type="SAM" id="MobiDB-lite"/>
    </source>
</evidence>
<feature type="transmembrane region" description="Helical" evidence="6">
    <location>
        <begin position="6"/>
        <end position="27"/>
    </location>
</feature>
<dbReference type="Proteomes" id="UP000293296">
    <property type="component" value="Chromosome"/>
</dbReference>
<dbReference type="PROSITE" id="PS50885">
    <property type="entry name" value="HAMP"/>
    <property type="match status" value="1"/>
</dbReference>
<keyword evidence="10" id="KW-1185">Reference proteome</keyword>
<evidence type="ECO:0000256" key="3">
    <source>
        <dbReference type="PROSITE-ProRule" id="PRU00284"/>
    </source>
</evidence>
<keyword evidence="6" id="KW-0812">Transmembrane</keyword>
<feature type="region of interest" description="Disordered" evidence="5">
    <location>
        <begin position="369"/>
        <end position="402"/>
    </location>
</feature>
<dbReference type="RefSeq" id="WP_129348629.1">
    <property type="nucleotide sequence ID" value="NZ_CP026538.1"/>
</dbReference>
<dbReference type="GO" id="GO:0006935">
    <property type="term" value="P:chemotaxis"/>
    <property type="evidence" value="ECO:0007669"/>
    <property type="project" value="UniProtKB-KW"/>
</dbReference>
<keyword evidence="6" id="KW-0472">Membrane</keyword>
<dbReference type="Gene3D" id="6.10.340.10">
    <property type="match status" value="1"/>
</dbReference>
<dbReference type="SUPFAM" id="SSF58104">
    <property type="entry name" value="Methyl-accepting chemotaxis protein (MCP) signaling domain"/>
    <property type="match status" value="1"/>
</dbReference>
<evidence type="ECO:0000313" key="9">
    <source>
        <dbReference type="EMBL" id="QAZ65884.1"/>
    </source>
</evidence>
<dbReference type="Gene3D" id="1.10.287.950">
    <property type="entry name" value="Methyl-accepting chemotaxis protein"/>
    <property type="match status" value="1"/>
</dbReference>
<dbReference type="GO" id="GO:0007165">
    <property type="term" value="P:signal transduction"/>
    <property type="evidence" value="ECO:0007669"/>
    <property type="project" value="UniProtKB-KW"/>
</dbReference>
<gene>
    <name evidence="9" type="ORF">C3Y92_00965</name>
</gene>
<protein>
    <submittedName>
        <fullName evidence="9">Methyl-accepting chemotaxis protein</fullName>
    </submittedName>
</protein>
<feature type="compositionally biased region" description="Low complexity" evidence="5">
    <location>
        <begin position="378"/>
        <end position="395"/>
    </location>
</feature>
<proteinExistence type="inferred from homology"/>
<evidence type="ECO:0000256" key="6">
    <source>
        <dbReference type="SAM" id="Phobius"/>
    </source>
</evidence>
<keyword evidence="3" id="KW-0807">Transducer</keyword>
<reference evidence="9 10" key="1">
    <citation type="submission" date="2018-02" db="EMBL/GenBank/DDBJ databases">
        <title>Genome sequence of Desulfovibrio carbinolicus DSM 3852.</title>
        <authorList>
            <person name="Wilbanks E."/>
            <person name="Skennerton C.T."/>
            <person name="Orphan V.J."/>
        </authorList>
    </citation>
    <scope>NUCLEOTIDE SEQUENCE [LARGE SCALE GENOMIC DNA]</scope>
    <source>
        <strain evidence="9 10">DSM 3852</strain>
    </source>
</reference>
<feature type="domain" description="Methyl-accepting transducer" evidence="7">
    <location>
        <begin position="354"/>
        <end position="569"/>
    </location>
</feature>
<evidence type="ECO:0000259" key="7">
    <source>
        <dbReference type="PROSITE" id="PS50111"/>
    </source>
</evidence>
<keyword evidence="6" id="KW-1133">Transmembrane helix</keyword>
<dbReference type="GO" id="GO:0004888">
    <property type="term" value="F:transmembrane signaling receptor activity"/>
    <property type="evidence" value="ECO:0007669"/>
    <property type="project" value="TreeGrafter"/>
</dbReference>
<dbReference type="PANTHER" id="PTHR43531:SF11">
    <property type="entry name" value="METHYL-ACCEPTING CHEMOTAXIS PROTEIN 3"/>
    <property type="match status" value="1"/>
</dbReference>
<sequence>MFKNVRVGYKLGGGFALVIAIFIALALQQALTMEHLGVIQDEGARRSKDSQAIMDVSLRVSNFYSVIGDAQINRNLAETHKHLTRVREQSKADIRTVLASVDTAEERELASQFSDSYKEYIDILDKKMLPRLEAIAQAQVKHESVESLEAEVRELDHQADELREATLKPLAGIAEALAKENLAGDAAFDAERAMATRVLIGLTALGTVLALIVSVLTARGITKPLAAGIAYAQALAQGDLEQSLEVRQRDELGRLADALRLVADSERQVAEQAGHMARGDLSADLSPRGPKDSLLISMAKLAASEREVAEQAGRIADGDLRVAVAKRSENDVLLEAFGKMIDALTGIALDLQAGADNVAAGSEELSASAEAISQGATEQAAAVEQSSSSMEEMSAGIQQNADNARQTEAIAAAAARDAKASGEAMTQTMAAMKEIAGKINIIEEIARQTDLLALNAAVEAARAGEHGRGFAVVASEVRKLAERSQQAASEITNLAKDSTEVAVAANGLLAQLVPNIQRTADLVQEISAASQEQSSGVVQINKALQQLDQTVQQNASASEELASTAEELSGQAEQLRATIAFFQIDLPRHAPPASSRRAMPGRGKPALAPGKKATQGARIELADKGQDSDFESF</sequence>
<feature type="transmembrane region" description="Helical" evidence="6">
    <location>
        <begin position="198"/>
        <end position="218"/>
    </location>
</feature>
<dbReference type="AlphaFoldDB" id="A0A4P6HHR0"/>
<feature type="domain" description="HAMP" evidence="8">
    <location>
        <begin position="219"/>
        <end position="271"/>
    </location>
</feature>
<dbReference type="GO" id="GO:0005886">
    <property type="term" value="C:plasma membrane"/>
    <property type="evidence" value="ECO:0007669"/>
    <property type="project" value="TreeGrafter"/>
</dbReference>